<dbReference type="PANTHER" id="PTHR33376:SF4">
    <property type="entry name" value="SIALIC ACID-BINDING PERIPLASMIC PROTEIN SIAP"/>
    <property type="match status" value="1"/>
</dbReference>
<dbReference type="EMBL" id="JAEPBG010000017">
    <property type="protein sequence ID" value="MBK4738127.1"/>
    <property type="molecule type" value="Genomic_DNA"/>
</dbReference>
<dbReference type="Proteomes" id="UP000622890">
    <property type="component" value="Unassembled WGS sequence"/>
</dbReference>
<organism evidence="3 4">
    <name type="scientific">Noviherbaspirillum pedocola</name>
    <dbReference type="NCBI Taxonomy" id="2801341"/>
    <lineage>
        <taxon>Bacteria</taxon>
        <taxon>Pseudomonadati</taxon>
        <taxon>Pseudomonadota</taxon>
        <taxon>Betaproteobacteria</taxon>
        <taxon>Burkholderiales</taxon>
        <taxon>Oxalobacteraceae</taxon>
        <taxon>Noviherbaspirillum</taxon>
    </lineage>
</organism>
<dbReference type="NCBIfam" id="NF037995">
    <property type="entry name" value="TRAP_S1"/>
    <property type="match status" value="1"/>
</dbReference>
<name>A0A934SYM6_9BURK</name>
<dbReference type="CDD" id="cd13602">
    <property type="entry name" value="PBP2_TRAP_BpDctp6_7"/>
    <property type="match status" value="1"/>
</dbReference>
<accession>A0A934SYM6</accession>
<dbReference type="RefSeq" id="WP_200597073.1">
    <property type="nucleotide sequence ID" value="NZ_JAEPBG010000017.1"/>
</dbReference>
<dbReference type="GO" id="GO:0055085">
    <property type="term" value="P:transmembrane transport"/>
    <property type="evidence" value="ECO:0007669"/>
    <property type="project" value="InterPro"/>
</dbReference>
<dbReference type="Pfam" id="PF03480">
    <property type="entry name" value="DctP"/>
    <property type="match status" value="1"/>
</dbReference>
<evidence type="ECO:0000313" key="3">
    <source>
        <dbReference type="EMBL" id="MBK4738127.1"/>
    </source>
</evidence>
<evidence type="ECO:0000256" key="2">
    <source>
        <dbReference type="SAM" id="Phobius"/>
    </source>
</evidence>
<gene>
    <name evidence="3" type="ORF">JJB74_26180</name>
</gene>
<keyword evidence="2" id="KW-0472">Membrane</keyword>
<feature type="transmembrane region" description="Helical" evidence="2">
    <location>
        <begin position="20"/>
        <end position="41"/>
    </location>
</feature>
<sequence>MQQPVFALAPCSTTGVNEGAFMGTGSRVVAAVMVFLMHIFFMRLVHAATNIDMATAYAADNFQTRNLQQFADEVRSATGGRLNMRIHPGGKLLKPAQIYSGVREEKADGGEVIMSSLEKEAALFGIDSLPFIVSGYDDARRLWEASRQEVAKILESQGLKLLYAVPWPPQNLYAIDEINTIRDFTGRSMRVYTPATERIAQLLGARPVTFQVIDLGKALAAGRIELMLTSSWTGVDTRAWRSMKYYYRINAWLPKNMVFLSKRVFDGLSEADRKQLLDAADVAERRGWQMSQESDAEYERELKNNGIKVAGLDFMIRNYLDRIGETVAREWLKKAGANEMKVLLKYTVERSAK</sequence>
<evidence type="ECO:0000256" key="1">
    <source>
        <dbReference type="ARBA" id="ARBA00022729"/>
    </source>
</evidence>
<dbReference type="PANTHER" id="PTHR33376">
    <property type="match status" value="1"/>
</dbReference>
<keyword evidence="1" id="KW-0732">Signal</keyword>
<comment type="caution">
    <text evidence="3">The sequence shown here is derived from an EMBL/GenBank/DDBJ whole genome shotgun (WGS) entry which is preliminary data.</text>
</comment>
<keyword evidence="4" id="KW-1185">Reference proteome</keyword>
<proteinExistence type="predicted"/>
<protein>
    <submittedName>
        <fullName evidence="3">TRAP transporter substrate-binding protein</fullName>
    </submittedName>
</protein>
<dbReference type="AlphaFoldDB" id="A0A934SYM6"/>
<dbReference type="InterPro" id="IPR038404">
    <property type="entry name" value="TRAP_DctP_sf"/>
</dbReference>
<evidence type="ECO:0000313" key="4">
    <source>
        <dbReference type="Proteomes" id="UP000622890"/>
    </source>
</evidence>
<keyword evidence="2" id="KW-1133">Transmembrane helix</keyword>
<reference evidence="3" key="1">
    <citation type="submission" date="2021-01" db="EMBL/GenBank/DDBJ databases">
        <title>Genome sequence of strain Noviherbaspirillum sp. DKR-6.</title>
        <authorList>
            <person name="Chaudhary D.K."/>
        </authorList>
    </citation>
    <scope>NUCLEOTIDE SEQUENCE</scope>
    <source>
        <strain evidence="3">DKR-6</strain>
    </source>
</reference>
<dbReference type="Gene3D" id="3.40.190.170">
    <property type="entry name" value="Bacterial extracellular solute-binding protein, family 7"/>
    <property type="match status" value="1"/>
</dbReference>
<dbReference type="InterPro" id="IPR018389">
    <property type="entry name" value="DctP_fam"/>
</dbReference>
<keyword evidence="2" id="KW-0812">Transmembrane</keyword>